<accession>A0A3B0VME4</accession>
<evidence type="ECO:0000313" key="5">
    <source>
        <dbReference type="EMBL" id="VAW38019.1"/>
    </source>
</evidence>
<dbReference type="Gene3D" id="3.30.43.10">
    <property type="entry name" value="Uridine Diphospho-n-acetylenolpyruvylglucosamine Reductase, domain 2"/>
    <property type="match status" value="1"/>
</dbReference>
<proteinExistence type="predicted"/>
<evidence type="ECO:0000256" key="1">
    <source>
        <dbReference type="ARBA" id="ARBA00022630"/>
    </source>
</evidence>
<feature type="domain" description="Molybdopterin dehydrogenase FAD-binding" evidence="4">
    <location>
        <begin position="5"/>
        <end position="76"/>
    </location>
</feature>
<feature type="non-terminal residue" evidence="5">
    <location>
        <position position="76"/>
    </location>
</feature>
<dbReference type="InterPro" id="IPR016167">
    <property type="entry name" value="FAD-bd_PCMH_sub1"/>
</dbReference>
<dbReference type="PANTHER" id="PTHR42659:SF2">
    <property type="entry name" value="XANTHINE DEHYDROGENASE SUBUNIT C-RELATED"/>
    <property type="match status" value="1"/>
</dbReference>
<evidence type="ECO:0000256" key="3">
    <source>
        <dbReference type="ARBA" id="ARBA00023002"/>
    </source>
</evidence>
<gene>
    <name evidence="5" type="ORF">MNBD_CHLOROFLEXI01-1404</name>
</gene>
<name>A0A3B0VME4_9ZZZZ</name>
<dbReference type="GO" id="GO:0050660">
    <property type="term" value="F:flavin adenine dinucleotide binding"/>
    <property type="evidence" value="ECO:0007669"/>
    <property type="project" value="InterPro"/>
</dbReference>
<dbReference type="EMBL" id="UOEU01000691">
    <property type="protein sequence ID" value="VAW38019.1"/>
    <property type="molecule type" value="Genomic_DNA"/>
</dbReference>
<keyword evidence="3 5" id="KW-0560">Oxidoreductase</keyword>
<evidence type="ECO:0000259" key="4">
    <source>
        <dbReference type="Pfam" id="PF00941"/>
    </source>
</evidence>
<dbReference type="InterPro" id="IPR002346">
    <property type="entry name" value="Mopterin_DH_FAD-bd"/>
</dbReference>
<evidence type="ECO:0000256" key="2">
    <source>
        <dbReference type="ARBA" id="ARBA00022827"/>
    </source>
</evidence>
<dbReference type="Pfam" id="PF00941">
    <property type="entry name" value="FAD_binding_5"/>
    <property type="match status" value="1"/>
</dbReference>
<dbReference type="GO" id="GO:0008805">
    <property type="term" value="F:carbon-monoxide oxygenase activity"/>
    <property type="evidence" value="ECO:0007669"/>
    <property type="project" value="UniProtKB-EC"/>
</dbReference>
<keyword evidence="2" id="KW-0274">FAD</keyword>
<dbReference type="InterPro" id="IPR036318">
    <property type="entry name" value="FAD-bd_PCMH-like_sf"/>
</dbReference>
<protein>
    <submittedName>
        <fullName evidence="5">Aerobic carbon monoxide dehydrogenase (Quinone), medium chain</fullName>
        <ecNumber evidence="5">1.2.5.3</ecNumber>
    </submittedName>
</protein>
<keyword evidence="1" id="KW-0285">Flavoprotein</keyword>
<dbReference type="SUPFAM" id="SSF56176">
    <property type="entry name" value="FAD-binding/transporter-associated domain-like"/>
    <property type="match status" value="1"/>
</dbReference>
<dbReference type="EC" id="1.2.5.3" evidence="5"/>
<dbReference type="PANTHER" id="PTHR42659">
    <property type="entry name" value="XANTHINE DEHYDROGENASE SUBUNIT C-RELATED"/>
    <property type="match status" value="1"/>
</dbReference>
<sequence>MYPPKFEYYRADSVRSAVAMMKEHDGKFLAGGQSLIPVMNLRLADPSSLVDIGRIDFLKGLWQRGHVHYIGALTTH</sequence>
<dbReference type="InterPro" id="IPR051312">
    <property type="entry name" value="Diverse_Substr_Oxidored"/>
</dbReference>
<organism evidence="5">
    <name type="scientific">hydrothermal vent metagenome</name>
    <dbReference type="NCBI Taxonomy" id="652676"/>
    <lineage>
        <taxon>unclassified sequences</taxon>
        <taxon>metagenomes</taxon>
        <taxon>ecological metagenomes</taxon>
    </lineage>
</organism>
<reference evidence="5" key="1">
    <citation type="submission" date="2018-06" db="EMBL/GenBank/DDBJ databases">
        <authorList>
            <person name="Zhirakovskaya E."/>
        </authorList>
    </citation>
    <scope>NUCLEOTIDE SEQUENCE</scope>
</reference>
<dbReference type="AlphaFoldDB" id="A0A3B0VME4"/>